<reference evidence="2 3" key="1">
    <citation type="submission" date="2016-03" db="EMBL/GenBank/DDBJ databases">
        <authorList>
            <person name="Ploux O."/>
        </authorList>
    </citation>
    <scope>NUCLEOTIDE SEQUENCE [LARGE SCALE GENOMIC DNA]</scope>
    <source>
        <strain evidence="2 3">R0</strain>
    </source>
</reference>
<evidence type="ECO:0000256" key="1">
    <source>
        <dbReference type="SAM" id="SignalP"/>
    </source>
</evidence>
<proteinExistence type="predicted"/>
<organism evidence="2 3">
    <name type="scientific">Bdellovibrio bacteriovorus</name>
    <dbReference type="NCBI Taxonomy" id="959"/>
    <lineage>
        <taxon>Bacteria</taxon>
        <taxon>Pseudomonadati</taxon>
        <taxon>Bdellovibrionota</taxon>
        <taxon>Bdellovibrionia</taxon>
        <taxon>Bdellovibrionales</taxon>
        <taxon>Pseudobdellovibrionaceae</taxon>
        <taxon>Bdellovibrio</taxon>
    </lineage>
</organism>
<dbReference type="EMBL" id="LUKE01000006">
    <property type="protein sequence ID" value="KYG61478.1"/>
    <property type="molecule type" value="Genomic_DNA"/>
</dbReference>
<feature type="chain" id="PRO_5007572628" description="Bdellovibrio beta-sandwich domain-containing protein" evidence="1">
    <location>
        <begin position="19"/>
        <end position="152"/>
    </location>
</feature>
<evidence type="ECO:0000313" key="3">
    <source>
        <dbReference type="Proteomes" id="UP000075320"/>
    </source>
</evidence>
<evidence type="ECO:0008006" key="4">
    <source>
        <dbReference type="Google" id="ProtNLM"/>
    </source>
</evidence>
<keyword evidence="3" id="KW-1185">Reference proteome</keyword>
<sequence length="152" mass="16428">MKSLVVLGLIFLSAMANANTLVSEQVVTLPVDLSTAGIRLSKAGYSAPTVKVLIPELAAVTVLNHRNEGETAPCLATFQAILVEEVVQGKPEVLQVPVSIKLEKIFGVIEDENGQNICQVRLMETVTASIRGFDFSHVRFGDLPSRHVDDCK</sequence>
<comment type="caution">
    <text evidence="2">The sequence shown here is derived from an EMBL/GenBank/DDBJ whole genome shotgun (WGS) entry which is preliminary data.</text>
</comment>
<keyword evidence="1" id="KW-0732">Signal</keyword>
<feature type="signal peptide" evidence="1">
    <location>
        <begin position="1"/>
        <end position="18"/>
    </location>
</feature>
<dbReference type="RefSeq" id="WP_061836560.1">
    <property type="nucleotide sequence ID" value="NZ_LUKE01000006.1"/>
</dbReference>
<accession>A0A150WED7</accession>
<evidence type="ECO:0000313" key="2">
    <source>
        <dbReference type="EMBL" id="KYG61478.1"/>
    </source>
</evidence>
<dbReference type="Proteomes" id="UP000075320">
    <property type="component" value="Unassembled WGS sequence"/>
</dbReference>
<dbReference type="AlphaFoldDB" id="A0A150WED7"/>
<name>A0A150WED7_BDEBC</name>
<dbReference type="OrthoDB" id="5296569at2"/>
<protein>
    <recommendedName>
        <fullName evidence="4">Bdellovibrio beta-sandwich domain-containing protein</fullName>
    </recommendedName>
</protein>
<gene>
    <name evidence="2" type="ORF">AZI86_17345</name>
</gene>